<dbReference type="GO" id="GO:0016780">
    <property type="term" value="F:phosphotransferase activity, for other substituted phosphate groups"/>
    <property type="evidence" value="ECO:0007669"/>
    <property type="project" value="InterPro"/>
</dbReference>
<evidence type="ECO:0000256" key="8">
    <source>
        <dbReference type="SAM" id="Phobius"/>
    </source>
</evidence>
<evidence type="ECO:0000313" key="10">
    <source>
        <dbReference type="Proteomes" id="UP001165667"/>
    </source>
</evidence>
<dbReference type="AlphaFoldDB" id="A0AA42CPK3"/>
<feature type="transmembrane region" description="Helical" evidence="8">
    <location>
        <begin position="58"/>
        <end position="80"/>
    </location>
</feature>
<evidence type="ECO:0000256" key="2">
    <source>
        <dbReference type="ARBA" id="ARBA00022475"/>
    </source>
</evidence>
<dbReference type="Pfam" id="PF00953">
    <property type="entry name" value="Glycos_transf_4"/>
    <property type="match status" value="1"/>
</dbReference>
<organism evidence="9 10">
    <name type="scientific">Lichenifustis flavocetrariae</name>
    <dbReference type="NCBI Taxonomy" id="2949735"/>
    <lineage>
        <taxon>Bacteria</taxon>
        <taxon>Pseudomonadati</taxon>
        <taxon>Pseudomonadota</taxon>
        <taxon>Alphaproteobacteria</taxon>
        <taxon>Hyphomicrobiales</taxon>
        <taxon>Lichenihabitantaceae</taxon>
        <taxon>Lichenifustis</taxon>
    </lineage>
</organism>
<dbReference type="PANTHER" id="PTHR22926">
    <property type="entry name" value="PHOSPHO-N-ACETYLMURAMOYL-PENTAPEPTIDE-TRANSFERASE"/>
    <property type="match status" value="1"/>
</dbReference>
<dbReference type="EMBL" id="JAMOIM010000016">
    <property type="protein sequence ID" value="MCW6510502.1"/>
    <property type="molecule type" value="Genomic_DNA"/>
</dbReference>
<comment type="caution">
    <text evidence="9">The sequence shown here is derived from an EMBL/GenBank/DDBJ whole genome shotgun (WGS) entry which is preliminary data.</text>
</comment>
<dbReference type="GO" id="GO:0044038">
    <property type="term" value="P:cell wall macromolecule biosynthetic process"/>
    <property type="evidence" value="ECO:0007669"/>
    <property type="project" value="TreeGrafter"/>
</dbReference>
<comment type="subcellular location">
    <subcellularLocation>
        <location evidence="1">Cell membrane</location>
        <topology evidence="1">Multi-pass membrane protein</topology>
    </subcellularLocation>
</comment>
<feature type="transmembrane region" description="Helical" evidence="8">
    <location>
        <begin position="223"/>
        <end position="243"/>
    </location>
</feature>
<dbReference type="GO" id="GO:0009103">
    <property type="term" value="P:lipopolysaccharide biosynthetic process"/>
    <property type="evidence" value="ECO:0007669"/>
    <property type="project" value="TreeGrafter"/>
</dbReference>
<protein>
    <submittedName>
        <fullName evidence="9">Glycosyl transferase</fullName>
    </submittedName>
</protein>
<keyword evidence="5 8" id="KW-1133">Transmembrane helix</keyword>
<dbReference type="PANTHER" id="PTHR22926:SF3">
    <property type="entry name" value="UNDECAPRENYL-PHOSPHATE ALPHA-N-ACETYLGLUCOSAMINYL 1-PHOSPHATE TRANSFERASE"/>
    <property type="match status" value="1"/>
</dbReference>
<evidence type="ECO:0000256" key="4">
    <source>
        <dbReference type="ARBA" id="ARBA00022692"/>
    </source>
</evidence>
<reference evidence="9" key="1">
    <citation type="submission" date="2022-05" db="EMBL/GenBank/DDBJ databases">
        <authorList>
            <person name="Pankratov T."/>
        </authorList>
    </citation>
    <scope>NUCLEOTIDE SEQUENCE</scope>
    <source>
        <strain evidence="9">BP6-180914</strain>
    </source>
</reference>
<dbReference type="GO" id="GO:0005886">
    <property type="term" value="C:plasma membrane"/>
    <property type="evidence" value="ECO:0007669"/>
    <property type="project" value="UniProtKB-SubCell"/>
</dbReference>
<keyword evidence="7" id="KW-0460">Magnesium</keyword>
<dbReference type="GO" id="GO:0046872">
    <property type="term" value="F:metal ion binding"/>
    <property type="evidence" value="ECO:0007669"/>
    <property type="project" value="UniProtKB-KW"/>
</dbReference>
<proteinExistence type="predicted"/>
<feature type="binding site" evidence="7">
    <location>
        <position position="161"/>
    </location>
    <ligand>
        <name>Mg(2+)</name>
        <dbReference type="ChEBI" id="CHEBI:18420"/>
    </ligand>
</feature>
<feature type="transmembrane region" description="Helical" evidence="8">
    <location>
        <begin position="193"/>
        <end position="211"/>
    </location>
</feature>
<evidence type="ECO:0000256" key="3">
    <source>
        <dbReference type="ARBA" id="ARBA00022679"/>
    </source>
</evidence>
<keyword evidence="6 8" id="KW-0472">Membrane</keyword>
<name>A0AA42CPK3_9HYPH</name>
<evidence type="ECO:0000256" key="1">
    <source>
        <dbReference type="ARBA" id="ARBA00004651"/>
    </source>
</evidence>
<feature type="transmembrane region" description="Helical" evidence="8">
    <location>
        <begin position="86"/>
        <end position="104"/>
    </location>
</feature>
<feature type="transmembrane region" description="Helical" evidence="8">
    <location>
        <begin position="249"/>
        <end position="269"/>
    </location>
</feature>
<dbReference type="RefSeq" id="WP_282586881.1">
    <property type="nucleotide sequence ID" value="NZ_JAMOIM010000016.1"/>
</dbReference>
<keyword evidence="10" id="KW-1185">Reference proteome</keyword>
<feature type="transmembrane region" description="Helical" evidence="8">
    <location>
        <begin position="113"/>
        <end position="130"/>
    </location>
</feature>
<evidence type="ECO:0000256" key="6">
    <source>
        <dbReference type="ARBA" id="ARBA00023136"/>
    </source>
</evidence>
<feature type="transmembrane region" description="Helical" evidence="8">
    <location>
        <begin position="12"/>
        <end position="37"/>
    </location>
</feature>
<feature type="transmembrane region" description="Helical" evidence="8">
    <location>
        <begin position="325"/>
        <end position="347"/>
    </location>
</feature>
<feature type="binding site" evidence="7">
    <location>
        <position position="222"/>
    </location>
    <ligand>
        <name>Mg(2+)</name>
        <dbReference type="ChEBI" id="CHEBI:18420"/>
    </ligand>
</feature>
<keyword evidence="4 8" id="KW-0812">Transmembrane</keyword>
<keyword evidence="7" id="KW-0479">Metal-binding</keyword>
<keyword evidence="2" id="KW-1003">Cell membrane</keyword>
<evidence type="ECO:0000256" key="5">
    <source>
        <dbReference type="ARBA" id="ARBA00022989"/>
    </source>
</evidence>
<keyword evidence="3 9" id="KW-0808">Transferase</keyword>
<dbReference type="InterPro" id="IPR000715">
    <property type="entry name" value="Glycosyl_transferase_4"/>
</dbReference>
<sequence length="354" mass="36865">MTEIATGANAWLLAWPALLIAAAAISAAAIVVLKPWLLRYALARPSARGLHSVPTPQGGGIAVQLACAVAAGCGALLLNLPQAQSNRLFAVLAAALGLGLLGFVDDIRPLPPLPRLIIQLVLMSVGVAMLPEGTRVFAWMPAELEFGLLVIAGTWFINLTNFMDGMDWITVAEAVPVTACLALFAASGFLPPAGGLLALGLLGGLLGFAPFNRPPARLFLGDVGSLPIGFLLAYALFCLAGNAAAGPGALAAAVILPLYYIADSGITLLRRLQRRERIWEPHRSHFYQVAAQRCGPWPVLVRVLVGNAVLAWLAIMTVIAGNVMVAAIAFVLAVAVVAIVLLTLSIAEGGETVQ</sequence>
<feature type="transmembrane region" description="Helical" evidence="8">
    <location>
        <begin position="299"/>
        <end position="319"/>
    </location>
</feature>
<gene>
    <name evidence="9" type="ORF">M8523_21015</name>
</gene>
<evidence type="ECO:0000313" key="9">
    <source>
        <dbReference type="EMBL" id="MCW6510502.1"/>
    </source>
</evidence>
<accession>A0AA42CPK3</accession>
<evidence type="ECO:0000256" key="7">
    <source>
        <dbReference type="PIRSR" id="PIRSR600715-1"/>
    </source>
</evidence>
<dbReference type="Proteomes" id="UP001165667">
    <property type="component" value="Unassembled WGS sequence"/>
</dbReference>
<dbReference type="GO" id="GO:0071555">
    <property type="term" value="P:cell wall organization"/>
    <property type="evidence" value="ECO:0007669"/>
    <property type="project" value="TreeGrafter"/>
</dbReference>
<comment type="cofactor">
    <cofactor evidence="7">
        <name>Mg(2+)</name>
        <dbReference type="ChEBI" id="CHEBI:18420"/>
    </cofactor>
</comment>